<evidence type="ECO:0000256" key="1">
    <source>
        <dbReference type="ARBA" id="ARBA00022723"/>
    </source>
</evidence>
<dbReference type="eggNOG" id="KOG1220">
    <property type="taxonomic scope" value="Eukaryota"/>
</dbReference>
<dbReference type="Proteomes" id="UP000095284">
    <property type="component" value="Unplaced"/>
</dbReference>
<protein>
    <submittedName>
        <fullName evidence="5">PGM_PMM_IV domain-containing protein</fullName>
    </submittedName>
</protein>
<dbReference type="PANTHER" id="PTHR45745:SF1">
    <property type="entry name" value="PHOSPHOGLUCOMUTASE 2B-RELATED"/>
    <property type="match status" value="1"/>
</dbReference>
<dbReference type="Gene3D" id="3.30.310.50">
    <property type="entry name" value="Alpha-D-phosphohexomutase, C-terminal domain"/>
    <property type="match status" value="1"/>
</dbReference>
<dbReference type="AlphaFoldDB" id="A0A1I7SEH0"/>
<dbReference type="SUPFAM" id="SSF55957">
    <property type="entry name" value="Phosphoglucomutase, C-terminal domain"/>
    <property type="match status" value="1"/>
</dbReference>
<evidence type="ECO:0000256" key="3">
    <source>
        <dbReference type="ARBA" id="ARBA00023235"/>
    </source>
</evidence>
<dbReference type="WBParaSite" id="BXY_1142900.1">
    <property type="protein sequence ID" value="BXY_1142900.1"/>
    <property type="gene ID" value="BXY_1142900"/>
</dbReference>
<keyword evidence="1" id="KW-0479">Metal-binding</keyword>
<dbReference type="GO" id="GO:0046872">
    <property type="term" value="F:metal ion binding"/>
    <property type="evidence" value="ECO:0007669"/>
    <property type="project" value="UniProtKB-KW"/>
</dbReference>
<keyword evidence="3" id="KW-0413">Isomerase</keyword>
<dbReference type="GO" id="GO:0008973">
    <property type="term" value="F:phosphopentomutase activity"/>
    <property type="evidence" value="ECO:0007669"/>
    <property type="project" value="TreeGrafter"/>
</dbReference>
<proteinExistence type="predicted"/>
<evidence type="ECO:0000256" key="2">
    <source>
        <dbReference type="ARBA" id="ARBA00022842"/>
    </source>
</evidence>
<organism evidence="4 5">
    <name type="scientific">Bursaphelenchus xylophilus</name>
    <name type="common">Pinewood nematode worm</name>
    <name type="synonym">Aphelenchoides xylophilus</name>
    <dbReference type="NCBI Taxonomy" id="6326"/>
    <lineage>
        <taxon>Eukaryota</taxon>
        <taxon>Metazoa</taxon>
        <taxon>Ecdysozoa</taxon>
        <taxon>Nematoda</taxon>
        <taxon>Chromadorea</taxon>
        <taxon>Rhabditida</taxon>
        <taxon>Tylenchina</taxon>
        <taxon>Tylenchomorpha</taxon>
        <taxon>Aphelenchoidea</taxon>
        <taxon>Aphelenchoididae</taxon>
        <taxon>Bursaphelenchus</taxon>
    </lineage>
</organism>
<evidence type="ECO:0000313" key="5">
    <source>
        <dbReference type="WBParaSite" id="BXY_1142900.1"/>
    </source>
</evidence>
<dbReference type="InterPro" id="IPR036900">
    <property type="entry name" value="A-D-PHexomutase_C_sf"/>
</dbReference>
<accession>A0A1I7SEH0</accession>
<evidence type="ECO:0000313" key="4">
    <source>
        <dbReference type="Proteomes" id="UP000095284"/>
    </source>
</evidence>
<reference evidence="5" key="1">
    <citation type="submission" date="2016-11" db="UniProtKB">
        <authorList>
            <consortium name="WormBaseParasite"/>
        </authorList>
    </citation>
    <scope>IDENTIFICATION</scope>
</reference>
<dbReference type="GO" id="GO:0005634">
    <property type="term" value="C:nucleus"/>
    <property type="evidence" value="ECO:0007669"/>
    <property type="project" value="TreeGrafter"/>
</dbReference>
<name>A0A1I7SEH0_BURXY</name>
<dbReference type="GO" id="GO:0006166">
    <property type="term" value="P:purine ribonucleoside salvage"/>
    <property type="evidence" value="ECO:0007669"/>
    <property type="project" value="TreeGrafter"/>
</dbReference>
<dbReference type="PANTHER" id="PTHR45745">
    <property type="entry name" value="PHOSPHOMANNOMUTASE 45A"/>
    <property type="match status" value="1"/>
</dbReference>
<sequence length="86" mass="9669">MSKLFQTLPPSASSPMITYTLETGSIITLRASGTEPKVKYYIELITEPGIDRKDVSSVVEKLDKLETAVVKELLRPEEFKLIAREK</sequence>
<keyword evidence="2" id="KW-0460">Magnesium</keyword>